<feature type="disulfide bond" evidence="10">
    <location>
        <begin position="78"/>
        <end position="124"/>
    </location>
</feature>
<evidence type="ECO:0000313" key="15">
    <source>
        <dbReference type="RefSeq" id="XP_020636045.2"/>
    </source>
</evidence>
<evidence type="ECO:0000313" key="14">
    <source>
        <dbReference type="Proteomes" id="UP001652642"/>
    </source>
</evidence>
<dbReference type="PROSITE" id="PS50189">
    <property type="entry name" value="NTR"/>
    <property type="match status" value="1"/>
</dbReference>
<dbReference type="Pfam" id="PF01392">
    <property type="entry name" value="Fz"/>
    <property type="match status" value="1"/>
</dbReference>
<feature type="disulfide bond" evidence="10">
    <location>
        <begin position="143"/>
        <end position="167"/>
    </location>
</feature>
<evidence type="ECO:0000256" key="6">
    <source>
        <dbReference type="ARBA" id="ARBA00022687"/>
    </source>
</evidence>
<keyword evidence="4" id="KW-0217">Developmental protein</keyword>
<feature type="domain" description="NTR" evidence="13">
    <location>
        <begin position="196"/>
        <end position="316"/>
    </location>
</feature>
<dbReference type="AlphaFoldDB" id="A0A6J0SM20"/>
<evidence type="ECO:0000259" key="13">
    <source>
        <dbReference type="PROSITE" id="PS50189"/>
    </source>
</evidence>
<dbReference type="InterPro" id="IPR018933">
    <property type="entry name" value="Netrin_module_non-TIMP"/>
</dbReference>
<feature type="transmembrane region" description="Helical" evidence="11">
    <location>
        <begin position="20"/>
        <end position="41"/>
    </location>
</feature>
<evidence type="ECO:0000256" key="9">
    <source>
        <dbReference type="ARBA" id="ARBA00023180"/>
    </source>
</evidence>
<dbReference type="InterPro" id="IPR008993">
    <property type="entry name" value="TIMP-like_OB-fold"/>
</dbReference>
<dbReference type="GO" id="GO:0017147">
    <property type="term" value="F:Wnt-protein binding"/>
    <property type="evidence" value="ECO:0007669"/>
    <property type="project" value="TreeGrafter"/>
</dbReference>
<reference evidence="15" key="1">
    <citation type="submission" date="2025-08" db="UniProtKB">
        <authorList>
            <consortium name="RefSeq"/>
        </authorList>
    </citation>
    <scope>IDENTIFICATION</scope>
</reference>
<accession>A0A6J0SM20</accession>
<evidence type="ECO:0000256" key="1">
    <source>
        <dbReference type="ARBA" id="ARBA00004613"/>
    </source>
</evidence>
<dbReference type="GeneID" id="110072229"/>
<dbReference type="Pfam" id="PF01759">
    <property type="entry name" value="NTR"/>
    <property type="match status" value="1"/>
</dbReference>
<keyword evidence="11" id="KW-1133">Transmembrane helix</keyword>
<dbReference type="Gene3D" id="2.40.50.120">
    <property type="match status" value="1"/>
</dbReference>
<dbReference type="InterPro" id="IPR020067">
    <property type="entry name" value="Frizzled_dom"/>
</dbReference>
<proteinExistence type="inferred from homology"/>
<dbReference type="SMART" id="SM00643">
    <property type="entry name" value="C345C"/>
    <property type="match status" value="1"/>
</dbReference>
<evidence type="ECO:0000259" key="12">
    <source>
        <dbReference type="PROSITE" id="PS50038"/>
    </source>
</evidence>
<protein>
    <recommendedName>
        <fullName evidence="3">Secreted frizzled-related protein 1</fullName>
    </recommendedName>
</protein>
<dbReference type="CDD" id="cd03580">
    <property type="entry name" value="NTR_Sfrp1_like"/>
    <property type="match status" value="1"/>
</dbReference>
<dbReference type="RefSeq" id="XP_020636045.2">
    <property type="nucleotide sequence ID" value="XM_020780386.2"/>
</dbReference>
<organism evidence="14 15">
    <name type="scientific">Pogona vitticeps</name>
    <name type="common">central bearded dragon</name>
    <dbReference type="NCBI Taxonomy" id="103695"/>
    <lineage>
        <taxon>Eukaryota</taxon>
        <taxon>Metazoa</taxon>
        <taxon>Chordata</taxon>
        <taxon>Craniata</taxon>
        <taxon>Vertebrata</taxon>
        <taxon>Euteleostomi</taxon>
        <taxon>Lepidosauria</taxon>
        <taxon>Squamata</taxon>
        <taxon>Bifurcata</taxon>
        <taxon>Unidentata</taxon>
        <taxon>Episquamata</taxon>
        <taxon>Toxicofera</taxon>
        <taxon>Iguania</taxon>
        <taxon>Acrodonta</taxon>
        <taxon>Agamidae</taxon>
        <taxon>Amphibolurinae</taxon>
        <taxon>Pogona</taxon>
    </lineage>
</organism>
<comment type="caution">
    <text evidence="10">Lacks conserved residue(s) required for the propagation of feature annotation.</text>
</comment>
<dbReference type="InterPro" id="IPR015526">
    <property type="entry name" value="Frizzled/SFRP"/>
</dbReference>
<feature type="domain" description="FZ" evidence="12">
    <location>
        <begin position="63"/>
        <end position="179"/>
    </location>
</feature>
<evidence type="ECO:0000256" key="4">
    <source>
        <dbReference type="ARBA" id="ARBA00022473"/>
    </source>
</evidence>
<evidence type="ECO:0000256" key="11">
    <source>
        <dbReference type="SAM" id="Phobius"/>
    </source>
</evidence>
<dbReference type="PANTHER" id="PTHR11309">
    <property type="entry name" value="FRIZZLED"/>
    <property type="match status" value="1"/>
</dbReference>
<evidence type="ECO:0000256" key="5">
    <source>
        <dbReference type="ARBA" id="ARBA00022525"/>
    </source>
</evidence>
<dbReference type="GO" id="GO:0035567">
    <property type="term" value="P:non-canonical Wnt signaling pathway"/>
    <property type="evidence" value="ECO:0007669"/>
    <property type="project" value="TreeGrafter"/>
</dbReference>
<dbReference type="GO" id="GO:0030154">
    <property type="term" value="P:cell differentiation"/>
    <property type="evidence" value="ECO:0007669"/>
    <property type="project" value="UniProtKB-KW"/>
</dbReference>
<dbReference type="GO" id="GO:0060070">
    <property type="term" value="P:canonical Wnt signaling pathway"/>
    <property type="evidence" value="ECO:0007669"/>
    <property type="project" value="TreeGrafter"/>
</dbReference>
<dbReference type="Gene3D" id="1.10.2000.10">
    <property type="entry name" value="Frizzled cysteine-rich domain"/>
    <property type="match status" value="1"/>
</dbReference>
<keyword evidence="6" id="KW-0879">Wnt signaling pathway</keyword>
<dbReference type="OrthoDB" id="5985572at2759"/>
<dbReference type="SUPFAM" id="SSF50242">
    <property type="entry name" value="TIMP-like"/>
    <property type="match status" value="1"/>
</dbReference>
<dbReference type="KEGG" id="pvt:110072229"/>
<comment type="subcellular location">
    <subcellularLocation>
        <location evidence="1">Secreted</location>
    </subcellularLocation>
</comment>
<keyword evidence="8 10" id="KW-1015">Disulfide bond</keyword>
<name>A0A6J0SM20_9SAUR</name>
<evidence type="ECO:0000256" key="2">
    <source>
        <dbReference type="ARBA" id="ARBA00010054"/>
    </source>
</evidence>
<dbReference type="InterPro" id="IPR041760">
    <property type="entry name" value="SFRP1_CRD"/>
</dbReference>
<dbReference type="CDD" id="cd07443">
    <property type="entry name" value="CRD_SFRP1"/>
    <property type="match status" value="1"/>
</dbReference>
<dbReference type="GO" id="GO:0005615">
    <property type="term" value="C:extracellular space"/>
    <property type="evidence" value="ECO:0007669"/>
    <property type="project" value="TreeGrafter"/>
</dbReference>
<dbReference type="GO" id="GO:2000026">
    <property type="term" value="P:regulation of multicellular organismal development"/>
    <property type="evidence" value="ECO:0007669"/>
    <property type="project" value="UniProtKB-ARBA"/>
</dbReference>
<evidence type="ECO:0000256" key="3">
    <source>
        <dbReference type="ARBA" id="ARBA00020517"/>
    </source>
</evidence>
<evidence type="ECO:0000256" key="8">
    <source>
        <dbReference type="ARBA" id="ARBA00023157"/>
    </source>
</evidence>
<keyword evidence="7" id="KW-0221">Differentiation</keyword>
<dbReference type="PROSITE" id="PS50038">
    <property type="entry name" value="FZ"/>
    <property type="match status" value="1"/>
</dbReference>
<keyword evidence="11" id="KW-0472">Membrane</keyword>
<keyword evidence="5" id="KW-0964">Secreted</keyword>
<dbReference type="Proteomes" id="UP001652642">
    <property type="component" value="Chromosome 8"/>
</dbReference>
<dbReference type="FunCoup" id="A0A6J0SM20">
    <property type="interactions" value="2"/>
</dbReference>
<sequence>MGALLCPLGDPARPPPPRGWWGLWAVAALGVLLGVPGLGGANEYDYVSFQSDISSYQSGRFYAKPPLCVAIPADLRLCHSVGYDKMVLPNLLDHETMAEVKQQASSWVPLLNKNCHMGTQVFLCSLFAPVCLDRPIYPCRWLCEAVRDSCEPVMQFFGFYWPEMLKCDQFPQDDVCIAMSAPNATEASRPQGVAVCPPCDNEMKSDAILEHLCASEFALKMKIKEVKKENGDKKIMPKKKKPLKLGTIKKKDLKRLVLYLKNGADCPCHQLDNLNNQFLIMGRKVKNQYLLTAIHKWDKKNKEFKKFMKKMKSPECPTFHSVFK</sequence>
<gene>
    <name evidence="15" type="primary">SFRP1</name>
</gene>
<dbReference type="SMART" id="SM00063">
    <property type="entry name" value="FRI"/>
    <property type="match status" value="1"/>
</dbReference>
<keyword evidence="9" id="KW-0325">Glycoprotein</keyword>
<dbReference type="PANTHER" id="PTHR11309:SF87">
    <property type="entry name" value="SECRETED FRIZZLED-RELATED PROTEIN 1"/>
    <property type="match status" value="1"/>
</dbReference>
<evidence type="ECO:0000256" key="7">
    <source>
        <dbReference type="ARBA" id="ARBA00022782"/>
    </source>
</evidence>
<dbReference type="InterPro" id="IPR001134">
    <property type="entry name" value="Netrin_domain"/>
</dbReference>
<dbReference type="CTD" id="6422"/>
<dbReference type="InterPro" id="IPR036790">
    <property type="entry name" value="Frizzled_dom_sf"/>
</dbReference>
<keyword evidence="11" id="KW-0812">Transmembrane</keyword>
<dbReference type="SUPFAM" id="SSF63501">
    <property type="entry name" value="Frizzled cysteine-rich domain"/>
    <property type="match status" value="1"/>
</dbReference>
<keyword evidence="14" id="KW-1185">Reference proteome</keyword>
<evidence type="ECO:0000256" key="10">
    <source>
        <dbReference type="PROSITE-ProRule" id="PRU00090"/>
    </source>
</evidence>
<comment type="similarity">
    <text evidence="2">Belongs to the secreted frizzled-related protein (sFRP) family.</text>
</comment>
<dbReference type="InParanoid" id="A0A6J0SM20"/>